<dbReference type="RefSeq" id="YP_001497259.1">
    <property type="nucleotide sequence ID" value="NC_009898.1"/>
</dbReference>
<gene>
    <name evidence="2" type="primary">b063L</name>
    <name evidence="2" type="ORF">NY2A_b063L</name>
</gene>
<reference evidence="2 3" key="1">
    <citation type="journal article" date="2007" name="Virology">
        <title>Sequence and annotation of the 369-kb NY-2A and the 345-kb AR158 viruses that infect Chlorella NC64A.</title>
        <authorList>
            <person name="Fitzgerald L.A."/>
            <person name="Graves M.V."/>
            <person name="Li X."/>
            <person name="Feldblyum T."/>
            <person name="Nierman W.C."/>
            <person name="Van Etten J.L."/>
        </authorList>
    </citation>
    <scope>NUCLEOTIDE SEQUENCE [LARGE SCALE GENOMIC DNA]</scope>
    <source>
        <strain evidence="2 3">NY-2A</strain>
    </source>
</reference>
<keyword evidence="1" id="KW-1133">Transmembrane helix</keyword>
<keyword evidence="3" id="KW-1185">Reference proteome</keyword>
<dbReference type="GeneID" id="5659261"/>
<keyword evidence="1" id="KW-0812">Transmembrane</keyword>
<name>A7IVT8_PBCVN</name>
<protein>
    <submittedName>
        <fullName evidence="2">Uncharacterized protein b063L</fullName>
    </submittedName>
</protein>
<dbReference type="EMBL" id="DQ491002">
    <property type="protein sequence ID" value="ABT14462.1"/>
    <property type="molecule type" value="Genomic_DNA"/>
</dbReference>
<proteinExistence type="predicted"/>
<evidence type="ECO:0000313" key="3">
    <source>
        <dbReference type="Proteomes" id="UP000202419"/>
    </source>
</evidence>
<feature type="transmembrane region" description="Helical" evidence="1">
    <location>
        <begin position="12"/>
        <end position="38"/>
    </location>
</feature>
<sequence>MVLVGITDYLPLFFVDIIICLIRKFFLFFSSPSCKIVFMILRSIRFRVQSDPLLRGKLISRKQFVHDNSCVFMSFRHVSIIILS</sequence>
<accession>A7IVT8</accession>
<evidence type="ECO:0000313" key="2">
    <source>
        <dbReference type="EMBL" id="ABT14462.1"/>
    </source>
</evidence>
<keyword evidence="1" id="KW-0472">Membrane</keyword>
<organismHost>
    <name type="scientific">Chlorella</name>
    <dbReference type="NCBI Taxonomy" id="3071"/>
</organismHost>
<dbReference type="KEGG" id="vg:5659261"/>
<evidence type="ECO:0000256" key="1">
    <source>
        <dbReference type="SAM" id="Phobius"/>
    </source>
</evidence>
<dbReference type="Proteomes" id="UP000202419">
    <property type="component" value="Segment"/>
</dbReference>
<organism evidence="2 3">
    <name type="scientific">Paramecium bursaria Chlorella virus NY2A</name>
    <name type="common">PBCV-NY2A</name>
    <dbReference type="NCBI Taxonomy" id="46021"/>
    <lineage>
        <taxon>Viruses</taxon>
        <taxon>Varidnaviria</taxon>
        <taxon>Bamfordvirae</taxon>
        <taxon>Nucleocytoviricota</taxon>
        <taxon>Megaviricetes</taxon>
        <taxon>Algavirales</taxon>
        <taxon>Phycodnaviridae</taxon>
        <taxon>Chlorovirus</taxon>
        <taxon>Chlorovirus americanus</taxon>
    </lineage>
</organism>